<reference evidence="3" key="1">
    <citation type="submission" date="2022-11" db="UniProtKB">
        <authorList>
            <consortium name="WormBaseParasite"/>
        </authorList>
    </citation>
    <scope>IDENTIFICATION</scope>
</reference>
<sequence>MATVQLKVPPVSKTLEDPKPSNSPRPGKKLQRLKRLPVKERDDSLASSRMSDST</sequence>
<feature type="compositionally biased region" description="Polar residues" evidence="1">
    <location>
        <begin position="45"/>
        <end position="54"/>
    </location>
</feature>
<keyword evidence="2" id="KW-1185">Reference proteome</keyword>
<proteinExistence type="predicted"/>
<dbReference type="Proteomes" id="UP000887566">
    <property type="component" value="Unplaced"/>
</dbReference>
<name>A0A914VWM1_9BILA</name>
<feature type="compositionally biased region" description="Basic residues" evidence="1">
    <location>
        <begin position="26"/>
        <end position="36"/>
    </location>
</feature>
<accession>A0A914VWM1</accession>
<evidence type="ECO:0000256" key="1">
    <source>
        <dbReference type="SAM" id="MobiDB-lite"/>
    </source>
</evidence>
<dbReference type="AlphaFoldDB" id="A0A914VWM1"/>
<organism evidence="2 3">
    <name type="scientific">Plectus sambesii</name>
    <dbReference type="NCBI Taxonomy" id="2011161"/>
    <lineage>
        <taxon>Eukaryota</taxon>
        <taxon>Metazoa</taxon>
        <taxon>Ecdysozoa</taxon>
        <taxon>Nematoda</taxon>
        <taxon>Chromadorea</taxon>
        <taxon>Plectida</taxon>
        <taxon>Plectina</taxon>
        <taxon>Plectoidea</taxon>
        <taxon>Plectidae</taxon>
        <taxon>Plectus</taxon>
    </lineage>
</organism>
<dbReference type="WBParaSite" id="PSAMB.scaffold2541size22666.g18287.t1">
    <property type="protein sequence ID" value="PSAMB.scaffold2541size22666.g18287.t1"/>
    <property type="gene ID" value="PSAMB.scaffold2541size22666.g18287"/>
</dbReference>
<feature type="region of interest" description="Disordered" evidence="1">
    <location>
        <begin position="1"/>
        <end position="54"/>
    </location>
</feature>
<evidence type="ECO:0000313" key="3">
    <source>
        <dbReference type="WBParaSite" id="PSAMB.scaffold2541size22666.g18287.t1"/>
    </source>
</evidence>
<protein>
    <submittedName>
        <fullName evidence="3">Uncharacterized protein</fullName>
    </submittedName>
</protein>
<evidence type="ECO:0000313" key="2">
    <source>
        <dbReference type="Proteomes" id="UP000887566"/>
    </source>
</evidence>